<dbReference type="PANTHER" id="PTHR13767">
    <property type="entry name" value="TRNA-PSEUDOURIDINE SYNTHASE"/>
    <property type="match status" value="1"/>
</dbReference>
<evidence type="ECO:0000313" key="8">
    <source>
        <dbReference type="EMBL" id="KAF2718915.1"/>
    </source>
</evidence>
<dbReference type="GO" id="GO:0006400">
    <property type="term" value="P:tRNA modification"/>
    <property type="evidence" value="ECO:0007669"/>
    <property type="project" value="TreeGrafter"/>
</dbReference>
<evidence type="ECO:0000256" key="3">
    <source>
        <dbReference type="ARBA" id="ARBA00012787"/>
    </source>
</evidence>
<feature type="domain" description="Pseudouridine synthase II N-terminal" evidence="7">
    <location>
        <begin position="71"/>
        <end position="199"/>
    </location>
</feature>
<evidence type="ECO:0000259" key="7">
    <source>
        <dbReference type="Pfam" id="PF01509"/>
    </source>
</evidence>
<dbReference type="GO" id="GO:0003723">
    <property type="term" value="F:RNA binding"/>
    <property type="evidence" value="ECO:0007669"/>
    <property type="project" value="InterPro"/>
</dbReference>
<accession>A0A9P4Q3P0</accession>
<evidence type="ECO:0000256" key="6">
    <source>
        <dbReference type="SAM" id="MobiDB-lite"/>
    </source>
</evidence>
<comment type="catalytic activity">
    <reaction evidence="1">
        <text>a uridine in mRNA = a pseudouridine in mRNA</text>
        <dbReference type="Rhea" id="RHEA:56644"/>
        <dbReference type="Rhea" id="RHEA-COMP:14658"/>
        <dbReference type="Rhea" id="RHEA-COMP:14659"/>
        <dbReference type="ChEBI" id="CHEBI:65314"/>
        <dbReference type="ChEBI" id="CHEBI:65315"/>
    </reaction>
</comment>
<feature type="compositionally biased region" description="Polar residues" evidence="6">
    <location>
        <begin position="275"/>
        <end position="284"/>
    </location>
</feature>
<dbReference type="InterPro" id="IPR014780">
    <property type="entry name" value="tRNA_psdUridine_synth_TruB"/>
</dbReference>
<evidence type="ECO:0000313" key="9">
    <source>
        <dbReference type="Proteomes" id="UP000799441"/>
    </source>
</evidence>
<reference evidence="8" key="1">
    <citation type="journal article" date="2020" name="Stud. Mycol.">
        <title>101 Dothideomycetes genomes: a test case for predicting lifestyles and emergence of pathogens.</title>
        <authorList>
            <person name="Haridas S."/>
            <person name="Albert R."/>
            <person name="Binder M."/>
            <person name="Bloem J."/>
            <person name="Labutti K."/>
            <person name="Salamov A."/>
            <person name="Andreopoulos B."/>
            <person name="Baker S."/>
            <person name="Barry K."/>
            <person name="Bills G."/>
            <person name="Bluhm B."/>
            <person name="Cannon C."/>
            <person name="Castanera R."/>
            <person name="Culley D."/>
            <person name="Daum C."/>
            <person name="Ezra D."/>
            <person name="Gonzalez J."/>
            <person name="Henrissat B."/>
            <person name="Kuo A."/>
            <person name="Liang C."/>
            <person name="Lipzen A."/>
            <person name="Lutzoni F."/>
            <person name="Magnuson J."/>
            <person name="Mondo S."/>
            <person name="Nolan M."/>
            <person name="Ohm R."/>
            <person name="Pangilinan J."/>
            <person name="Park H.-J."/>
            <person name="Ramirez L."/>
            <person name="Alfaro M."/>
            <person name="Sun H."/>
            <person name="Tritt A."/>
            <person name="Yoshinaga Y."/>
            <person name="Zwiers L.-H."/>
            <person name="Turgeon B."/>
            <person name="Goodwin S."/>
            <person name="Spatafora J."/>
            <person name="Crous P."/>
            <person name="Grigoriev I."/>
        </authorList>
    </citation>
    <scope>NUCLEOTIDE SEQUENCE</scope>
    <source>
        <strain evidence="8">CBS 116435</strain>
    </source>
</reference>
<name>A0A9P4Q3P0_9PEZI</name>
<dbReference type="GO" id="GO:1990481">
    <property type="term" value="P:mRNA pseudouridine synthesis"/>
    <property type="evidence" value="ECO:0007669"/>
    <property type="project" value="TreeGrafter"/>
</dbReference>
<feature type="compositionally biased region" description="Basic and acidic residues" evidence="6">
    <location>
        <begin position="254"/>
        <end position="272"/>
    </location>
</feature>
<feature type="region of interest" description="Disordered" evidence="6">
    <location>
        <begin position="376"/>
        <end position="420"/>
    </location>
</feature>
<evidence type="ECO:0000256" key="2">
    <source>
        <dbReference type="ARBA" id="ARBA00008999"/>
    </source>
</evidence>
<dbReference type="PANTHER" id="PTHR13767:SF2">
    <property type="entry name" value="PSEUDOURIDYLATE SYNTHASE TRUB1"/>
    <property type="match status" value="1"/>
</dbReference>
<dbReference type="EC" id="5.4.99.25" evidence="3"/>
<evidence type="ECO:0000256" key="5">
    <source>
        <dbReference type="ARBA" id="ARBA00023235"/>
    </source>
</evidence>
<evidence type="ECO:0000256" key="1">
    <source>
        <dbReference type="ARBA" id="ARBA00001166"/>
    </source>
</evidence>
<dbReference type="Pfam" id="PF01509">
    <property type="entry name" value="TruB_N"/>
    <property type="match status" value="1"/>
</dbReference>
<comment type="similarity">
    <text evidence="2">Belongs to the pseudouridine synthase TruB family.</text>
</comment>
<dbReference type="Gene3D" id="3.30.2350.10">
    <property type="entry name" value="Pseudouridine synthase"/>
    <property type="match status" value="1"/>
</dbReference>
<keyword evidence="9" id="KW-1185">Reference proteome</keyword>
<keyword evidence="5" id="KW-0413">Isomerase</keyword>
<dbReference type="AlphaFoldDB" id="A0A9P4Q3P0"/>
<sequence>MASDSPSPILQGVLAINKPNGISSAQVIRDAQRHFNPSATFKPWVDNEKAKRGLENHNQKQRRSVAKRACQVKMGHGGTLDPMATGVLILGIGSGTKYLGSFLEGNKTYETVVLFGAASDTYDSEGKVVGRKAHEHITREKVEEALSQFRGDIMQKPPIYSALRIDGKRLYDYAREGQPLPREIESRPVHVESLEVVDWLEGGSHEWHWPEREGDDKDRRAMEALVHLDADPPTSTKTTVDHADPGDATGSKRKRDEVDEPSQERQAKRPEQDPSESSANAQSEQPHEGQPETSASRKPCPASAVRLRMTTASGFYVRSLCHDLGAAVGSLALMTSLVRTQQGQFELGKNVLEYDHLKEGEGVWGPQVASMLEAWQKEHGDDEQGKNANKDAARRHQEKRARRPAPSQPYDRRNTSSEEN</sequence>
<dbReference type="Proteomes" id="UP000799441">
    <property type="component" value="Unassembled WGS sequence"/>
</dbReference>
<feature type="region of interest" description="Disordered" evidence="6">
    <location>
        <begin position="227"/>
        <end position="302"/>
    </location>
</feature>
<protein>
    <recommendedName>
        <fullName evidence="3">tRNA pseudouridine(55) synthase</fullName>
        <ecNumber evidence="3">5.4.99.25</ecNumber>
    </recommendedName>
</protein>
<evidence type="ECO:0000256" key="4">
    <source>
        <dbReference type="ARBA" id="ARBA00022694"/>
    </source>
</evidence>
<dbReference type="GO" id="GO:0160148">
    <property type="term" value="F:tRNA pseudouridine(55) synthase activity"/>
    <property type="evidence" value="ECO:0007669"/>
    <property type="project" value="UniProtKB-EC"/>
</dbReference>
<organism evidence="8 9">
    <name type="scientific">Polychaeton citri CBS 116435</name>
    <dbReference type="NCBI Taxonomy" id="1314669"/>
    <lineage>
        <taxon>Eukaryota</taxon>
        <taxon>Fungi</taxon>
        <taxon>Dikarya</taxon>
        <taxon>Ascomycota</taxon>
        <taxon>Pezizomycotina</taxon>
        <taxon>Dothideomycetes</taxon>
        <taxon>Dothideomycetidae</taxon>
        <taxon>Capnodiales</taxon>
        <taxon>Capnodiaceae</taxon>
        <taxon>Polychaeton</taxon>
    </lineage>
</organism>
<dbReference type="InterPro" id="IPR002501">
    <property type="entry name" value="PsdUridine_synth_N"/>
</dbReference>
<dbReference type="EMBL" id="MU003818">
    <property type="protein sequence ID" value="KAF2718915.1"/>
    <property type="molecule type" value="Genomic_DNA"/>
</dbReference>
<proteinExistence type="inferred from homology"/>
<dbReference type="GO" id="GO:0005634">
    <property type="term" value="C:nucleus"/>
    <property type="evidence" value="ECO:0007669"/>
    <property type="project" value="TreeGrafter"/>
</dbReference>
<dbReference type="HAMAP" id="MF_01080">
    <property type="entry name" value="TruB_bact"/>
    <property type="match status" value="1"/>
</dbReference>
<dbReference type="OrthoDB" id="9995526at2759"/>
<keyword evidence="4" id="KW-0819">tRNA processing</keyword>
<dbReference type="InterPro" id="IPR020103">
    <property type="entry name" value="PsdUridine_synth_cat_dom_sf"/>
</dbReference>
<feature type="compositionally biased region" description="Basic and acidic residues" evidence="6">
    <location>
        <begin position="376"/>
        <end position="395"/>
    </location>
</feature>
<gene>
    <name evidence="8" type="ORF">K431DRAFT_273843</name>
</gene>
<dbReference type="SUPFAM" id="SSF55120">
    <property type="entry name" value="Pseudouridine synthase"/>
    <property type="match status" value="1"/>
</dbReference>
<comment type="caution">
    <text evidence="8">The sequence shown here is derived from an EMBL/GenBank/DDBJ whole genome shotgun (WGS) entry which is preliminary data.</text>
</comment>
<feature type="compositionally biased region" description="Basic and acidic residues" evidence="6">
    <location>
        <begin position="410"/>
        <end position="420"/>
    </location>
</feature>